<name>A0A2S5IUQ4_9MICC</name>
<feature type="region of interest" description="Disordered" evidence="1">
    <location>
        <begin position="19"/>
        <end position="53"/>
    </location>
</feature>
<feature type="chain" id="PRO_5039170689" description="Lipoprotein" evidence="2">
    <location>
        <begin position="19"/>
        <end position="135"/>
    </location>
</feature>
<comment type="caution">
    <text evidence="3">The sequence shown here is derived from an EMBL/GenBank/DDBJ whole genome shotgun (WGS) entry which is preliminary data.</text>
</comment>
<dbReference type="Proteomes" id="UP000239297">
    <property type="component" value="Unassembled WGS sequence"/>
</dbReference>
<evidence type="ECO:0000313" key="3">
    <source>
        <dbReference type="EMBL" id="PPB48289.1"/>
    </source>
</evidence>
<gene>
    <name evidence="3" type="ORF">C4K88_15165</name>
</gene>
<organism evidence="3 4">
    <name type="scientific">Arthrobacter pityocampae</name>
    <dbReference type="NCBI Taxonomy" id="547334"/>
    <lineage>
        <taxon>Bacteria</taxon>
        <taxon>Bacillati</taxon>
        <taxon>Actinomycetota</taxon>
        <taxon>Actinomycetes</taxon>
        <taxon>Micrococcales</taxon>
        <taxon>Micrococcaceae</taxon>
        <taxon>Arthrobacter</taxon>
    </lineage>
</organism>
<proteinExistence type="predicted"/>
<accession>A0A2S5IUQ4</accession>
<protein>
    <recommendedName>
        <fullName evidence="5">Lipoprotein</fullName>
    </recommendedName>
</protein>
<dbReference type="RefSeq" id="WP_104122463.1">
    <property type="nucleotide sequence ID" value="NZ_PRKW01000006.1"/>
</dbReference>
<evidence type="ECO:0000256" key="1">
    <source>
        <dbReference type="SAM" id="MobiDB-lite"/>
    </source>
</evidence>
<sequence length="135" mass="13981">MKKLLTLTALLLALTACGSQEPSSEAAQQPAAEASQAPASEAPQQLSTEETCAELEESFGIFESEDPTDEQIAALASQLDDLATRASDPLQDSIGTLGGLIAKGKAALQTEAAEDPAVMEQFEAAIETAEKECGL</sequence>
<keyword evidence="2" id="KW-0732">Signal</keyword>
<keyword evidence="4" id="KW-1185">Reference proteome</keyword>
<dbReference type="PROSITE" id="PS51257">
    <property type="entry name" value="PROKAR_LIPOPROTEIN"/>
    <property type="match status" value="1"/>
</dbReference>
<dbReference type="OrthoDB" id="9948150at2"/>
<feature type="compositionally biased region" description="Low complexity" evidence="1">
    <location>
        <begin position="19"/>
        <end position="45"/>
    </location>
</feature>
<evidence type="ECO:0000313" key="4">
    <source>
        <dbReference type="Proteomes" id="UP000239297"/>
    </source>
</evidence>
<evidence type="ECO:0008006" key="5">
    <source>
        <dbReference type="Google" id="ProtNLM"/>
    </source>
</evidence>
<dbReference type="EMBL" id="PRKW01000006">
    <property type="protein sequence ID" value="PPB48289.1"/>
    <property type="molecule type" value="Genomic_DNA"/>
</dbReference>
<reference evidence="3 4" key="1">
    <citation type="journal article" date="2014" name="Int. J. Syst. Evol. Microbiol.">
        <title>Arthrobacter pityocampae sp. nov., isolated from Thaumetopoea pityocampa (Lep., Thaumetopoeidae).</title>
        <authorList>
            <person name="Ince I.A."/>
            <person name="Demirbag Z."/>
            <person name="Kati H."/>
        </authorList>
    </citation>
    <scope>NUCLEOTIDE SEQUENCE [LARGE SCALE GENOMIC DNA]</scope>
    <source>
        <strain evidence="3 4">Tp2</strain>
    </source>
</reference>
<evidence type="ECO:0000256" key="2">
    <source>
        <dbReference type="SAM" id="SignalP"/>
    </source>
</evidence>
<feature type="signal peptide" evidence="2">
    <location>
        <begin position="1"/>
        <end position="18"/>
    </location>
</feature>
<dbReference type="AlphaFoldDB" id="A0A2S5IUQ4"/>